<evidence type="ECO:0000256" key="4">
    <source>
        <dbReference type="ARBA" id="ARBA00022729"/>
    </source>
</evidence>
<reference evidence="6" key="1">
    <citation type="submission" date="2023-04" db="EMBL/GenBank/DDBJ databases">
        <title>Phytophthora lilii NBRC 32176.</title>
        <authorList>
            <person name="Ichikawa N."/>
            <person name="Sato H."/>
            <person name="Tonouchi N."/>
        </authorList>
    </citation>
    <scope>NUCLEOTIDE SEQUENCE</scope>
    <source>
        <strain evidence="6">NBRC 32176</strain>
    </source>
</reference>
<feature type="signal peptide" evidence="5">
    <location>
        <begin position="1"/>
        <end position="24"/>
    </location>
</feature>
<evidence type="ECO:0000313" key="6">
    <source>
        <dbReference type="EMBL" id="GMF17541.1"/>
    </source>
</evidence>
<accession>A0A9W6TPR9</accession>
<proteinExistence type="inferred from homology"/>
<dbReference type="Pfam" id="PF16810">
    <property type="entry name" value="RXLR"/>
    <property type="match status" value="1"/>
</dbReference>
<feature type="chain" id="PRO_5044990591" description="RxLR effector protein" evidence="5">
    <location>
        <begin position="25"/>
        <end position="189"/>
    </location>
</feature>
<comment type="domain">
    <text evidence="5">The RxLR-dEER motif acts to carry the protein into the host cell cytoplasm through binding to cell surface phosphatidylinositol-3-phosphate.</text>
</comment>
<dbReference type="AlphaFoldDB" id="A0A9W6TPR9"/>
<evidence type="ECO:0000256" key="5">
    <source>
        <dbReference type="RuleBase" id="RU367124"/>
    </source>
</evidence>
<dbReference type="Proteomes" id="UP001165083">
    <property type="component" value="Unassembled WGS sequence"/>
</dbReference>
<evidence type="ECO:0000256" key="1">
    <source>
        <dbReference type="ARBA" id="ARBA00004613"/>
    </source>
</evidence>
<dbReference type="PROSITE" id="PS51257">
    <property type="entry name" value="PROKAR_LIPOPROTEIN"/>
    <property type="match status" value="1"/>
</dbReference>
<protein>
    <recommendedName>
        <fullName evidence="5">RxLR effector protein</fullName>
    </recommendedName>
</protein>
<comment type="caution">
    <text evidence="6">The sequence shown here is derived from an EMBL/GenBank/DDBJ whole genome shotgun (WGS) entry which is preliminary data.</text>
</comment>
<gene>
    <name evidence="6" type="ORF">Plil01_000643300</name>
</gene>
<comment type="function">
    <text evidence="5">Effector that suppresses plant defense responses during pathogen infection.</text>
</comment>
<organism evidence="6 7">
    <name type="scientific">Phytophthora lilii</name>
    <dbReference type="NCBI Taxonomy" id="2077276"/>
    <lineage>
        <taxon>Eukaryota</taxon>
        <taxon>Sar</taxon>
        <taxon>Stramenopiles</taxon>
        <taxon>Oomycota</taxon>
        <taxon>Peronosporomycetes</taxon>
        <taxon>Peronosporales</taxon>
        <taxon>Peronosporaceae</taxon>
        <taxon>Phytophthora</taxon>
    </lineage>
</organism>
<evidence type="ECO:0000256" key="3">
    <source>
        <dbReference type="ARBA" id="ARBA00022525"/>
    </source>
</evidence>
<dbReference type="InterPro" id="IPR031825">
    <property type="entry name" value="RXLR"/>
</dbReference>
<comment type="similarity">
    <text evidence="2 5">Belongs to the RxLR effector family.</text>
</comment>
<comment type="subcellular location">
    <subcellularLocation>
        <location evidence="1 5">Secreted</location>
    </subcellularLocation>
</comment>
<keyword evidence="7" id="KW-1185">Reference proteome</keyword>
<evidence type="ECO:0000313" key="7">
    <source>
        <dbReference type="Proteomes" id="UP001165083"/>
    </source>
</evidence>
<dbReference type="EMBL" id="BSXW01000285">
    <property type="protein sequence ID" value="GMF17541.1"/>
    <property type="molecule type" value="Genomic_DNA"/>
</dbReference>
<name>A0A9W6TPR9_9STRA</name>
<evidence type="ECO:0000256" key="2">
    <source>
        <dbReference type="ARBA" id="ARBA00010400"/>
    </source>
</evidence>
<sequence>MRLHVFVLLFAVIFVACRMHATNAEDAIQTNDLVIDTNRFIVNEGSTHRKLRTSKDVAETDGNVRDEERGVPEFTRMKAIFQMSSGVSNAVAKRTIATKSLKNMQSFLSKNSASTKSVSTKLETTFKTNPSLVRYFENLERYVKGVRSFLERNPSVKRGLSTNDLPVAIAALVLIIGIGIQVGSSKLAG</sequence>
<keyword evidence="4 5" id="KW-0732">Signal</keyword>
<keyword evidence="3 5" id="KW-0964">Secreted</keyword>